<proteinExistence type="predicted"/>
<evidence type="ECO:0000256" key="2">
    <source>
        <dbReference type="SAM" id="Phobius"/>
    </source>
</evidence>
<feature type="transmembrane region" description="Helical" evidence="2">
    <location>
        <begin position="55"/>
        <end position="75"/>
    </location>
</feature>
<feature type="compositionally biased region" description="Acidic residues" evidence="1">
    <location>
        <begin position="22"/>
        <end position="31"/>
    </location>
</feature>
<evidence type="ECO:0000256" key="1">
    <source>
        <dbReference type="SAM" id="MobiDB-lite"/>
    </source>
</evidence>
<dbReference type="VEuPathDB" id="FungiDB:SPAR_M00610"/>
<sequence length="179" mass="20404">MIIENCDQLPDLDGRQDFKEDVNEDDSDIDTFDQTPRESERTTEIAGENQRRLDIYYVLLALAVLLFSTIFWKLITKGTKTPSTENFCGNVVHKHEVDGETYVFSIYEYVNAGYSCDNNGSENRIKYPDLAKSIIEIKNKTGGHISMLQLGSTVGYTRVLVSRYTEVLFNGILWRIVDG</sequence>
<reference evidence="3" key="4">
    <citation type="submission" date="2025-08" db="UniProtKB">
        <authorList>
            <consortium name="RefSeq"/>
        </authorList>
    </citation>
    <scope>IDENTIFICATION</scope>
    <source>
        <strain evidence="3">CBS432</strain>
    </source>
</reference>
<dbReference type="KEGG" id="spao:SPAR_M00610"/>
<reference evidence="3" key="1">
    <citation type="journal article" date="2017" name="Nat. Genet.">
        <title>Contrasting evolutionary genome dynamics between domesticated and wild yeasts.</title>
        <authorList>
            <person name="Yue J.X."/>
            <person name="Li J."/>
            <person name="Aigrain L."/>
            <person name="Hallin J."/>
            <person name="Persson K."/>
            <person name="Oliver K."/>
            <person name="Bergstrom A."/>
            <person name="Coupland P."/>
            <person name="Warringer J."/>
            <person name="Lagomarsino M.C."/>
            <person name="Fischer G."/>
            <person name="Durbin R."/>
            <person name="Liti G."/>
        </authorList>
    </citation>
    <scope>NUCLEOTIDE SEQUENCE</scope>
    <source>
        <strain evidence="3">CBS432</strain>
    </source>
</reference>
<keyword evidence="2" id="KW-1133">Transmembrane helix</keyword>
<reference evidence="3" key="2">
    <citation type="submission" date="2020-01" db="EMBL/GenBank/DDBJ databases">
        <title>Population-level Yeast Reference Genomes.</title>
        <authorList>
            <person name="Yue J.-X."/>
        </authorList>
    </citation>
    <scope>NUCLEOTIDE SEQUENCE</scope>
    <source>
        <strain evidence="3">CBS432</strain>
    </source>
</reference>
<dbReference type="GeneID" id="54632638"/>
<dbReference type="RefSeq" id="XP_033768248.1">
    <property type="nucleotide sequence ID" value="XM_033912357.1"/>
</dbReference>
<keyword evidence="2" id="KW-0812">Transmembrane</keyword>
<feature type="compositionally biased region" description="Basic and acidic residues" evidence="1">
    <location>
        <begin position="35"/>
        <end position="45"/>
    </location>
</feature>
<dbReference type="OrthoDB" id="10308524at2759"/>
<dbReference type="AlphaFoldDB" id="A0A8B8UX02"/>
<evidence type="ECO:0000313" key="3">
    <source>
        <dbReference type="RefSeq" id="XP_033768248.1"/>
    </source>
</evidence>
<reference evidence="3" key="3">
    <citation type="submission" date="2025-07" db="EMBL/GenBank/DDBJ databases">
        <authorList>
            <consortium name="NCBI Genome Project"/>
        </authorList>
    </citation>
    <scope>NUCLEOTIDE SEQUENCE</scope>
    <source>
        <strain evidence="3">CBS432</strain>
    </source>
</reference>
<keyword evidence="2" id="KW-0472">Membrane</keyword>
<protein>
    <submittedName>
        <fullName evidence="3">Uncharacterized protein</fullName>
    </submittedName>
</protein>
<accession>A0A8B8UX02</accession>
<name>A0A8B8UX02_SACPA</name>
<gene>
    <name evidence="3" type="ORF">SPAR_M00610</name>
</gene>
<organism evidence="3">
    <name type="scientific">Saccharomyces paradoxus</name>
    <name type="common">Yeast</name>
    <name type="synonym">Saccharomyces douglasii</name>
    <dbReference type="NCBI Taxonomy" id="27291"/>
    <lineage>
        <taxon>Eukaryota</taxon>
        <taxon>Fungi</taxon>
        <taxon>Dikarya</taxon>
        <taxon>Ascomycota</taxon>
        <taxon>Saccharomycotina</taxon>
        <taxon>Saccharomycetes</taxon>
        <taxon>Saccharomycetales</taxon>
        <taxon>Saccharomycetaceae</taxon>
        <taxon>Saccharomyces</taxon>
    </lineage>
</organism>
<feature type="region of interest" description="Disordered" evidence="1">
    <location>
        <begin position="14"/>
        <end position="45"/>
    </location>
</feature>